<dbReference type="EMBL" id="PEVA01000188">
    <property type="protein sequence ID" value="PIV08089.1"/>
    <property type="molecule type" value="Genomic_DNA"/>
</dbReference>
<dbReference type="Proteomes" id="UP000230119">
    <property type="component" value="Unassembled WGS sequence"/>
</dbReference>
<name>A0A2M7BRG8_9BACT</name>
<sequence>GGTVAITKGSGTGGDWDTRNLFPKDSVIISANSAISVATVSSDLVTFTLATPLVSAGNADTNMTVAQSGTLTAAFYTSAT</sequence>
<accession>A0A2M7BRG8</accession>
<evidence type="ECO:0000313" key="2">
    <source>
        <dbReference type="Proteomes" id="UP000230119"/>
    </source>
</evidence>
<proteinExistence type="predicted"/>
<feature type="non-terminal residue" evidence="1">
    <location>
        <position position="1"/>
    </location>
</feature>
<protein>
    <submittedName>
        <fullName evidence="1">Uncharacterized protein</fullName>
    </submittedName>
</protein>
<comment type="caution">
    <text evidence="1">The sequence shown here is derived from an EMBL/GenBank/DDBJ whole genome shotgun (WGS) entry which is preliminary data.</text>
</comment>
<organism evidence="1 2">
    <name type="scientific">Candidatus Roizmanbacteria bacterium CG03_land_8_20_14_0_80_39_12</name>
    <dbReference type="NCBI Taxonomy" id="1974847"/>
    <lineage>
        <taxon>Bacteria</taxon>
        <taxon>Candidatus Roizmaniibacteriota</taxon>
    </lineage>
</organism>
<evidence type="ECO:0000313" key="1">
    <source>
        <dbReference type="EMBL" id="PIV08089.1"/>
    </source>
</evidence>
<reference evidence="2" key="1">
    <citation type="submission" date="2017-09" db="EMBL/GenBank/DDBJ databases">
        <title>Depth-based differentiation of microbial function through sediment-hosted aquifers and enrichment of novel symbionts in the deep terrestrial subsurface.</title>
        <authorList>
            <person name="Probst A.J."/>
            <person name="Ladd B."/>
            <person name="Jarett J.K."/>
            <person name="Geller-Mcgrath D.E."/>
            <person name="Sieber C.M.K."/>
            <person name="Emerson J.B."/>
            <person name="Anantharaman K."/>
            <person name="Thomas B.C."/>
            <person name="Malmstrom R."/>
            <person name="Stieglmeier M."/>
            <person name="Klingl A."/>
            <person name="Woyke T."/>
            <person name="Ryan C.M."/>
            <person name="Banfield J.F."/>
        </authorList>
    </citation>
    <scope>NUCLEOTIDE SEQUENCE [LARGE SCALE GENOMIC DNA]</scope>
</reference>
<feature type="non-terminal residue" evidence="1">
    <location>
        <position position="80"/>
    </location>
</feature>
<gene>
    <name evidence="1" type="ORF">COS52_04540</name>
</gene>
<dbReference type="AlphaFoldDB" id="A0A2M7BRG8"/>